<evidence type="ECO:0000256" key="1">
    <source>
        <dbReference type="SAM" id="SignalP"/>
    </source>
</evidence>
<feature type="chain" id="PRO_5039082828" description="DUF3887 domain-containing protein" evidence="1">
    <location>
        <begin position="23"/>
        <end position="141"/>
    </location>
</feature>
<evidence type="ECO:0000313" key="3">
    <source>
        <dbReference type="Proteomes" id="UP000824099"/>
    </source>
</evidence>
<evidence type="ECO:0000313" key="2">
    <source>
        <dbReference type="EMBL" id="HIU64000.1"/>
    </source>
</evidence>
<feature type="signal peptide" evidence="1">
    <location>
        <begin position="1"/>
        <end position="22"/>
    </location>
</feature>
<dbReference type="EMBL" id="DVNI01000040">
    <property type="protein sequence ID" value="HIU64000.1"/>
    <property type="molecule type" value="Genomic_DNA"/>
</dbReference>
<gene>
    <name evidence="2" type="ORF">IAB06_03020</name>
</gene>
<keyword evidence="1" id="KW-0732">Signal</keyword>
<proteinExistence type="predicted"/>
<evidence type="ECO:0008006" key="4">
    <source>
        <dbReference type="Google" id="ProtNLM"/>
    </source>
</evidence>
<comment type="caution">
    <text evidence="2">The sequence shown here is derived from an EMBL/GenBank/DDBJ whole genome shotgun (WGS) entry which is preliminary data.</text>
</comment>
<name>A0A9D1MP14_9FIRM</name>
<dbReference type="AlphaFoldDB" id="A0A9D1MP14"/>
<protein>
    <recommendedName>
        <fullName evidence="4">DUF3887 domain-containing protein</fullName>
    </recommendedName>
</protein>
<reference evidence="2" key="1">
    <citation type="submission" date="2020-10" db="EMBL/GenBank/DDBJ databases">
        <authorList>
            <person name="Gilroy R."/>
        </authorList>
    </citation>
    <scope>NUCLEOTIDE SEQUENCE</scope>
    <source>
        <strain evidence="2">CHK160-1198</strain>
    </source>
</reference>
<dbReference type="Proteomes" id="UP000824099">
    <property type="component" value="Unassembled WGS sequence"/>
</dbReference>
<sequence length="141" mass="15910">MKKLFLMLALVMMVSTTNICLAGVNGNVLNREEKTIDLLINSLDKKQSTVSYSEIAKGFSPQLKESVTADGLALLQDQVRERFGRADEIKLIHFERFDQGDRATYLGSFSKENVVRLVFIFDKDAKMTDFALSPVTIEENK</sequence>
<organism evidence="2 3">
    <name type="scientific">Candidatus Avacidaminococcus intestinavium</name>
    <dbReference type="NCBI Taxonomy" id="2840684"/>
    <lineage>
        <taxon>Bacteria</taxon>
        <taxon>Bacillati</taxon>
        <taxon>Bacillota</taxon>
        <taxon>Negativicutes</taxon>
        <taxon>Acidaminococcales</taxon>
        <taxon>Acidaminococcaceae</taxon>
        <taxon>Acidaminococcaceae incertae sedis</taxon>
        <taxon>Candidatus Avacidaminococcus</taxon>
    </lineage>
</organism>
<reference evidence="2" key="2">
    <citation type="journal article" date="2021" name="PeerJ">
        <title>Extensive microbial diversity within the chicken gut microbiome revealed by metagenomics and culture.</title>
        <authorList>
            <person name="Gilroy R."/>
            <person name="Ravi A."/>
            <person name="Getino M."/>
            <person name="Pursley I."/>
            <person name="Horton D.L."/>
            <person name="Alikhan N.F."/>
            <person name="Baker D."/>
            <person name="Gharbi K."/>
            <person name="Hall N."/>
            <person name="Watson M."/>
            <person name="Adriaenssens E.M."/>
            <person name="Foster-Nyarko E."/>
            <person name="Jarju S."/>
            <person name="Secka A."/>
            <person name="Antonio M."/>
            <person name="Oren A."/>
            <person name="Chaudhuri R.R."/>
            <person name="La Ragione R."/>
            <person name="Hildebrand F."/>
            <person name="Pallen M.J."/>
        </authorList>
    </citation>
    <scope>NUCLEOTIDE SEQUENCE</scope>
    <source>
        <strain evidence="2">CHK160-1198</strain>
    </source>
</reference>
<accession>A0A9D1MP14</accession>